<dbReference type="PROSITE" id="PS51186">
    <property type="entry name" value="GNAT"/>
    <property type="match status" value="1"/>
</dbReference>
<protein>
    <submittedName>
        <fullName evidence="2">Acetyltransferase</fullName>
    </submittedName>
</protein>
<name>A0A0W8IC19_9MICO</name>
<dbReference type="EMBL" id="LQBL01000005">
    <property type="protein sequence ID" value="KUG57481.1"/>
    <property type="molecule type" value="Genomic_DNA"/>
</dbReference>
<dbReference type="Proteomes" id="UP000054837">
    <property type="component" value="Unassembled WGS sequence"/>
</dbReference>
<dbReference type="Gene3D" id="3.40.630.30">
    <property type="match status" value="1"/>
</dbReference>
<proteinExistence type="predicted"/>
<dbReference type="GO" id="GO:0016747">
    <property type="term" value="F:acyltransferase activity, transferring groups other than amino-acyl groups"/>
    <property type="evidence" value="ECO:0007669"/>
    <property type="project" value="InterPro"/>
</dbReference>
<sequence>MSTHTGELAQLEVRALTPETWQAFDDLVLRHNGIFGGCWCTWFHPSCADRLPGPEGSQKMKREYVESGLAHAALVMDGDQAVAWAEFGTPEELPNIHHRKQYDAEKDADPDYRITCVFVDRRYRRRGLTEVAIRGALDLIAQQGGGVVEAYPHDLTHQTKKMSSSFLYNGTRRLYERLGFTYVRPKGLKNCVMSIEVPAR</sequence>
<evidence type="ECO:0000313" key="2">
    <source>
        <dbReference type="EMBL" id="KUG57481.1"/>
    </source>
</evidence>
<dbReference type="OrthoDB" id="3239945at2"/>
<feature type="domain" description="N-acetyltransferase" evidence="1">
    <location>
        <begin position="11"/>
        <end position="198"/>
    </location>
</feature>
<keyword evidence="3" id="KW-1185">Reference proteome</keyword>
<dbReference type="InterPro" id="IPR016181">
    <property type="entry name" value="Acyl_CoA_acyltransferase"/>
</dbReference>
<comment type="caution">
    <text evidence="2">The sequence shown here is derived from an EMBL/GenBank/DDBJ whole genome shotgun (WGS) entry which is preliminary data.</text>
</comment>
<dbReference type="RefSeq" id="WP_058890316.1">
    <property type="nucleotide sequence ID" value="NZ_LQBL01000005.1"/>
</dbReference>
<dbReference type="STRING" id="767452.AVL62_13780"/>
<evidence type="ECO:0000259" key="1">
    <source>
        <dbReference type="PROSITE" id="PS51186"/>
    </source>
</evidence>
<evidence type="ECO:0000313" key="3">
    <source>
        <dbReference type="Proteomes" id="UP000054837"/>
    </source>
</evidence>
<dbReference type="SUPFAM" id="SSF55729">
    <property type="entry name" value="Acyl-CoA N-acyltransferases (Nat)"/>
    <property type="match status" value="1"/>
</dbReference>
<gene>
    <name evidence="2" type="ORF">AVL62_13780</name>
</gene>
<keyword evidence="2" id="KW-0808">Transferase</keyword>
<dbReference type="InterPro" id="IPR000182">
    <property type="entry name" value="GNAT_dom"/>
</dbReference>
<organism evidence="2 3">
    <name type="scientific">Serinicoccus chungangensis</name>
    <dbReference type="NCBI Taxonomy" id="767452"/>
    <lineage>
        <taxon>Bacteria</taxon>
        <taxon>Bacillati</taxon>
        <taxon>Actinomycetota</taxon>
        <taxon>Actinomycetes</taxon>
        <taxon>Micrococcales</taxon>
        <taxon>Ornithinimicrobiaceae</taxon>
        <taxon>Serinicoccus</taxon>
    </lineage>
</organism>
<dbReference type="AlphaFoldDB" id="A0A0W8IC19"/>
<accession>A0A0W8IC19</accession>
<reference evidence="2 3" key="1">
    <citation type="submission" date="2015-12" db="EMBL/GenBank/DDBJ databases">
        <title>Serinicoccus chungangenesis strain CD08_5 genome sequencing and assembly.</title>
        <authorList>
            <person name="Chander A.M."/>
            <person name="Kaur G."/>
            <person name="Nair G.R."/>
            <person name="Dhawan D.K."/>
            <person name="Kochhar R.K."/>
            <person name="Mayilraj S."/>
            <person name="Bhadada S.K."/>
        </authorList>
    </citation>
    <scope>NUCLEOTIDE SEQUENCE [LARGE SCALE GENOMIC DNA]</scope>
    <source>
        <strain evidence="2 3">CD08_5</strain>
    </source>
</reference>